<dbReference type="OrthoDB" id="3191568at2759"/>
<proteinExistence type="predicted"/>
<protein>
    <submittedName>
        <fullName evidence="1">Uncharacterized protein</fullName>
    </submittedName>
</protein>
<organism evidence="1 2">
    <name type="scientific">Gymnopilus junonius</name>
    <name type="common">Spectacular rustgill mushroom</name>
    <name type="synonym">Gymnopilus spectabilis subsp. junonius</name>
    <dbReference type="NCBI Taxonomy" id="109634"/>
    <lineage>
        <taxon>Eukaryota</taxon>
        <taxon>Fungi</taxon>
        <taxon>Dikarya</taxon>
        <taxon>Basidiomycota</taxon>
        <taxon>Agaricomycotina</taxon>
        <taxon>Agaricomycetes</taxon>
        <taxon>Agaricomycetidae</taxon>
        <taxon>Agaricales</taxon>
        <taxon>Agaricineae</taxon>
        <taxon>Hymenogastraceae</taxon>
        <taxon>Gymnopilus</taxon>
    </lineage>
</organism>
<dbReference type="AlphaFoldDB" id="A0A9P5NTV0"/>
<reference evidence="1" key="1">
    <citation type="submission" date="2020-11" db="EMBL/GenBank/DDBJ databases">
        <authorList>
            <consortium name="DOE Joint Genome Institute"/>
            <person name="Ahrendt S."/>
            <person name="Riley R."/>
            <person name="Andreopoulos W."/>
            <person name="LaButti K."/>
            <person name="Pangilinan J."/>
            <person name="Ruiz-duenas F.J."/>
            <person name="Barrasa J.M."/>
            <person name="Sanchez-Garcia M."/>
            <person name="Camarero S."/>
            <person name="Miyauchi S."/>
            <person name="Serrano A."/>
            <person name="Linde D."/>
            <person name="Babiker R."/>
            <person name="Drula E."/>
            <person name="Ayuso-Fernandez I."/>
            <person name="Pacheco R."/>
            <person name="Padilla G."/>
            <person name="Ferreira P."/>
            <person name="Barriuso J."/>
            <person name="Kellner H."/>
            <person name="Castanera R."/>
            <person name="Alfaro M."/>
            <person name="Ramirez L."/>
            <person name="Pisabarro A.G."/>
            <person name="Kuo A."/>
            <person name="Tritt A."/>
            <person name="Lipzen A."/>
            <person name="He G."/>
            <person name="Yan M."/>
            <person name="Ng V."/>
            <person name="Cullen D."/>
            <person name="Martin F."/>
            <person name="Rosso M.-N."/>
            <person name="Henrissat B."/>
            <person name="Hibbett D."/>
            <person name="Martinez A.T."/>
            <person name="Grigoriev I.V."/>
        </authorList>
    </citation>
    <scope>NUCLEOTIDE SEQUENCE</scope>
    <source>
        <strain evidence="1">AH 44721</strain>
    </source>
</reference>
<dbReference type="EMBL" id="JADNYJ010000029">
    <property type="protein sequence ID" value="KAF8903678.1"/>
    <property type="molecule type" value="Genomic_DNA"/>
</dbReference>
<gene>
    <name evidence="1" type="ORF">CPB84DRAFT_1845657</name>
</gene>
<comment type="caution">
    <text evidence="1">The sequence shown here is derived from an EMBL/GenBank/DDBJ whole genome shotgun (WGS) entry which is preliminary data.</text>
</comment>
<evidence type="ECO:0000313" key="2">
    <source>
        <dbReference type="Proteomes" id="UP000724874"/>
    </source>
</evidence>
<evidence type="ECO:0000313" key="1">
    <source>
        <dbReference type="EMBL" id="KAF8903678.1"/>
    </source>
</evidence>
<dbReference type="Proteomes" id="UP000724874">
    <property type="component" value="Unassembled WGS sequence"/>
</dbReference>
<sequence>MLGNNPYTAAGWYNPQNPLSGPWRPASSEPPTFGALPTQGGTNSILTFEFCSFNPDVLNCTVIGPMKRSFFTIRTSSSNTVISKSEGAFAIIHWAQRPTVEASGVIPFQRAAEFVRLSSDRSLMKVDGKTYAWVPGSSGICLYTTGPNPPEQFAKLRMVSDNSKVLLEITSEAFQAGLFEPSIVSTVLLFSSRNID</sequence>
<keyword evidence="2" id="KW-1185">Reference proteome</keyword>
<name>A0A9P5NTV0_GYMJU</name>
<accession>A0A9P5NTV0</accession>